<dbReference type="InterPro" id="IPR011009">
    <property type="entry name" value="Kinase-like_dom_sf"/>
</dbReference>
<dbReference type="GO" id="GO:0004674">
    <property type="term" value="F:protein serine/threonine kinase activity"/>
    <property type="evidence" value="ECO:0007669"/>
    <property type="project" value="UniProtKB-KW"/>
</dbReference>
<accession>A0A540N681</accession>
<dbReference type="Pfam" id="PF00069">
    <property type="entry name" value="Pkinase"/>
    <property type="match status" value="1"/>
</dbReference>
<evidence type="ECO:0000256" key="3">
    <source>
        <dbReference type="ARBA" id="ARBA00022679"/>
    </source>
</evidence>
<protein>
    <recommendedName>
        <fullName evidence="7">Protein kinase domain-containing protein</fullName>
    </recommendedName>
</protein>
<proteinExistence type="inferred from homology"/>
<sequence>MGLTNDSFQVVWALHRERQLSLHGFTGVLKACHSLGVNHWDLKPENFLFVNQKEDAPLKTIDFGLSVFFRPD</sequence>
<dbReference type="PROSITE" id="PS00108">
    <property type="entry name" value="PROTEIN_KINASE_ST"/>
    <property type="match status" value="1"/>
</dbReference>
<dbReference type="Gene3D" id="1.10.510.10">
    <property type="entry name" value="Transferase(Phosphotransferase) domain 1"/>
    <property type="match status" value="1"/>
</dbReference>
<evidence type="ECO:0000256" key="1">
    <source>
        <dbReference type="ARBA" id="ARBA00005354"/>
    </source>
</evidence>
<dbReference type="InterPro" id="IPR000719">
    <property type="entry name" value="Prot_kinase_dom"/>
</dbReference>
<comment type="similarity">
    <text evidence="1">Belongs to the protein kinase superfamily. CAMK Ser/Thr protein kinase family. CaMK subfamily.</text>
</comment>
<evidence type="ECO:0000256" key="2">
    <source>
        <dbReference type="ARBA" id="ARBA00022527"/>
    </source>
</evidence>
<evidence type="ECO:0000313" key="8">
    <source>
        <dbReference type="EMBL" id="TQE06063.1"/>
    </source>
</evidence>
<evidence type="ECO:0000259" key="7">
    <source>
        <dbReference type="PROSITE" id="PS50011"/>
    </source>
</evidence>
<keyword evidence="9" id="KW-1185">Reference proteome</keyword>
<gene>
    <name evidence="8" type="ORF">C1H46_008373</name>
</gene>
<dbReference type="InterPro" id="IPR008271">
    <property type="entry name" value="Ser/Thr_kinase_AS"/>
</dbReference>
<dbReference type="EMBL" id="VIEB01000111">
    <property type="protein sequence ID" value="TQE06063.1"/>
    <property type="molecule type" value="Genomic_DNA"/>
</dbReference>
<evidence type="ECO:0000313" key="9">
    <source>
        <dbReference type="Proteomes" id="UP000315295"/>
    </source>
</evidence>
<reference evidence="8 9" key="1">
    <citation type="journal article" date="2019" name="G3 (Bethesda)">
        <title>Sequencing of a Wild Apple (Malus baccata) Genome Unravels the Differences Between Cultivated and Wild Apple Species Regarding Disease Resistance and Cold Tolerance.</title>
        <authorList>
            <person name="Chen X."/>
        </authorList>
    </citation>
    <scope>NUCLEOTIDE SEQUENCE [LARGE SCALE GENOMIC DNA]</scope>
    <source>
        <strain evidence="9">cv. Shandingzi</strain>
        <tissue evidence="8">Leaves</tissue>
    </source>
</reference>
<dbReference type="AlphaFoldDB" id="A0A540N681"/>
<dbReference type="PROSITE" id="PS50011">
    <property type="entry name" value="PROTEIN_KINASE_DOM"/>
    <property type="match status" value="1"/>
</dbReference>
<feature type="domain" description="Protein kinase" evidence="7">
    <location>
        <begin position="1"/>
        <end position="72"/>
    </location>
</feature>
<evidence type="ECO:0000256" key="6">
    <source>
        <dbReference type="ARBA" id="ARBA00022840"/>
    </source>
</evidence>
<evidence type="ECO:0000256" key="4">
    <source>
        <dbReference type="ARBA" id="ARBA00022741"/>
    </source>
</evidence>
<keyword evidence="5" id="KW-0418">Kinase</keyword>
<organism evidence="8 9">
    <name type="scientific">Malus baccata</name>
    <name type="common">Siberian crab apple</name>
    <name type="synonym">Pyrus baccata</name>
    <dbReference type="NCBI Taxonomy" id="106549"/>
    <lineage>
        <taxon>Eukaryota</taxon>
        <taxon>Viridiplantae</taxon>
        <taxon>Streptophyta</taxon>
        <taxon>Embryophyta</taxon>
        <taxon>Tracheophyta</taxon>
        <taxon>Spermatophyta</taxon>
        <taxon>Magnoliopsida</taxon>
        <taxon>eudicotyledons</taxon>
        <taxon>Gunneridae</taxon>
        <taxon>Pentapetalae</taxon>
        <taxon>rosids</taxon>
        <taxon>fabids</taxon>
        <taxon>Rosales</taxon>
        <taxon>Rosaceae</taxon>
        <taxon>Amygdaloideae</taxon>
        <taxon>Maleae</taxon>
        <taxon>Malus</taxon>
    </lineage>
</organism>
<dbReference type="STRING" id="106549.A0A540N681"/>
<keyword evidence="2" id="KW-0723">Serine/threonine-protein kinase</keyword>
<dbReference type="Proteomes" id="UP000315295">
    <property type="component" value="Unassembled WGS sequence"/>
</dbReference>
<dbReference type="GO" id="GO:0005524">
    <property type="term" value="F:ATP binding"/>
    <property type="evidence" value="ECO:0007669"/>
    <property type="project" value="UniProtKB-KW"/>
</dbReference>
<keyword evidence="6" id="KW-0067">ATP-binding</keyword>
<keyword evidence="3" id="KW-0808">Transferase</keyword>
<evidence type="ECO:0000256" key="5">
    <source>
        <dbReference type="ARBA" id="ARBA00022777"/>
    </source>
</evidence>
<dbReference type="InterPro" id="IPR050205">
    <property type="entry name" value="CDPK_Ser/Thr_kinases"/>
</dbReference>
<comment type="caution">
    <text evidence="8">The sequence shown here is derived from an EMBL/GenBank/DDBJ whole genome shotgun (WGS) entry which is preliminary data.</text>
</comment>
<name>A0A540N681_MALBA</name>
<dbReference type="PANTHER" id="PTHR24349">
    <property type="entry name" value="SERINE/THREONINE-PROTEIN KINASE"/>
    <property type="match status" value="1"/>
</dbReference>
<keyword evidence="4" id="KW-0547">Nucleotide-binding</keyword>
<dbReference type="SUPFAM" id="SSF56112">
    <property type="entry name" value="Protein kinase-like (PK-like)"/>
    <property type="match status" value="1"/>
</dbReference>